<name>A0A4Z0RWN3_WEICO</name>
<dbReference type="AlphaFoldDB" id="A0A4Z0RWN3"/>
<proteinExistence type="predicted"/>
<dbReference type="EMBL" id="PVSN01000026">
    <property type="protein sequence ID" value="TGE73558.1"/>
    <property type="molecule type" value="Genomic_DNA"/>
</dbReference>
<protein>
    <submittedName>
        <fullName evidence="1">Uncharacterized protein</fullName>
    </submittedName>
</protein>
<accession>A0A4Z0RWN3</accession>
<evidence type="ECO:0000313" key="1">
    <source>
        <dbReference type="EMBL" id="TGE73558.1"/>
    </source>
</evidence>
<gene>
    <name evidence="1" type="ORF">C6P11_04120</name>
</gene>
<sequence length="171" mass="18739">MKQKMQLKEASKWFSMGLLLGIVGVGLTIGGIEIKERRAEAQRVTVAHDEKKTLPIKVGSAQPLKLADTAVKVDPNVQHLTMEQRIALMMLSAGATVADDTKLYASPQGNGETWLLDSDGNKLIVLKFVDGTKRTVTFMDGRTVNVDLNQAYASLHATQAYRDLTDNIIVE</sequence>
<evidence type="ECO:0000313" key="2">
    <source>
        <dbReference type="Proteomes" id="UP000297646"/>
    </source>
</evidence>
<comment type="caution">
    <text evidence="1">The sequence shown here is derived from an EMBL/GenBank/DDBJ whole genome shotgun (WGS) entry which is preliminary data.</text>
</comment>
<reference evidence="1 2" key="1">
    <citation type="submission" date="2018-03" db="EMBL/GenBank/DDBJ databases">
        <title>Genome sequencing of Weissella confusa isolates.</title>
        <authorList>
            <person name="Kajala I."/>
            <person name="Baruah R."/>
            <person name="Bergsveinson J."/>
            <person name="Juvonen R."/>
            <person name="Ziola B."/>
        </authorList>
    </citation>
    <scope>NUCLEOTIDE SEQUENCE [LARGE SCALE GENOMIC DNA]</scope>
    <source>
        <strain evidence="1 2">VTT E-062653</strain>
    </source>
</reference>
<dbReference type="OrthoDB" id="9802055at2"/>
<dbReference type="Proteomes" id="UP000297646">
    <property type="component" value="Unassembled WGS sequence"/>
</dbReference>
<dbReference type="RefSeq" id="WP_135518796.1">
    <property type="nucleotide sequence ID" value="NZ_PVSN01000026.1"/>
</dbReference>
<organism evidence="1 2">
    <name type="scientific">Weissella confusa</name>
    <name type="common">Lactobacillus confusus</name>
    <dbReference type="NCBI Taxonomy" id="1583"/>
    <lineage>
        <taxon>Bacteria</taxon>
        <taxon>Bacillati</taxon>
        <taxon>Bacillota</taxon>
        <taxon>Bacilli</taxon>
        <taxon>Lactobacillales</taxon>
        <taxon>Lactobacillaceae</taxon>
        <taxon>Weissella</taxon>
    </lineage>
</organism>